<dbReference type="Gene3D" id="3.40.50.10540">
    <property type="entry name" value="Crotonobetainyl-coa:carnitine coa-transferase, domain 1"/>
    <property type="match status" value="1"/>
</dbReference>
<dbReference type="SUPFAM" id="SSF89796">
    <property type="entry name" value="CoA-transferase family III (CaiB/BaiF)"/>
    <property type="match status" value="1"/>
</dbReference>
<feature type="non-terminal residue" evidence="1">
    <location>
        <position position="156"/>
    </location>
</feature>
<gene>
    <name evidence="1" type="ORF">METZ01_LOCUS484186</name>
</gene>
<dbReference type="InterPro" id="IPR003673">
    <property type="entry name" value="CoA-Trfase_fam_III"/>
</dbReference>
<organism evidence="1">
    <name type="scientific">marine metagenome</name>
    <dbReference type="NCBI Taxonomy" id="408172"/>
    <lineage>
        <taxon>unclassified sequences</taxon>
        <taxon>metagenomes</taxon>
        <taxon>ecological metagenomes</taxon>
    </lineage>
</organism>
<accession>A0A383CGJ4</accession>
<feature type="non-terminal residue" evidence="1">
    <location>
        <position position="1"/>
    </location>
</feature>
<dbReference type="PANTHER" id="PTHR48228">
    <property type="entry name" value="SUCCINYL-COA--D-CITRAMALATE COA-TRANSFERASE"/>
    <property type="match status" value="1"/>
</dbReference>
<dbReference type="AlphaFoldDB" id="A0A383CGJ4"/>
<dbReference type="InterPro" id="IPR023606">
    <property type="entry name" value="CoA-Trfase_III_dom_1_sf"/>
</dbReference>
<dbReference type="EMBL" id="UINC01208673">
    <property type="protein sequence ID" value="SVE31332.1"/>
    <property type="molecule type" value="Genomic_DNA"/>
</dbReference>
<reference evidence="1" key="1">
    <citation type="submission" date="2018-05" db="EMBL/GenBank/DDBJ databases">
        <authorList>
            <person name="Lanie J.A."/>
            <person name="Ng W.-L."/>
            <person name="Kazmierczak K.M."/>
            <person name="Andrzejewski T.M."/>
            <person name="Davidsen T.M."/>
            <person name="Wayne K.J."/>
            <person name="Tettelin H."/>
            <person name="Glass J.I."/>
            <person name="Rusch D."/>
            <person name="Podicherti R."/>
            <person name="Tsui H.-C.T."/>
            <person name="Winkler M.E."/>
        </authorList>
    </citation>
    <scope>NUCLEOTIDE SEQUENCE</scope>
</reference>
<name>A0A383CGJ4_9ZZZZ</name>
<evidence type="ECO:0008006" key="2">
    <source>
        <dbReference type="Google" id="ProtNLM"/>
    </source>
</evidence>
<protein>
    <recommendedName>
        <fullName evidence="2">2-methylfumaryl-CoA isomerase</fullName>
    </recommendedName>
</protein>
<dbReference type="InterPro" id="IPR050509">
    <property type="entry name" value="CoA-transferase_III"/>
</dbReference>
<sequence length="156" mass="17242">LQHILEGLRIVEGSAFIAAPSGGMTLAQLGAEVIRFDQIGGGIDYHRWPITKEGKSLYWHSLNKGKRSITVDFRKPEGKELLTRVITAPGENAGLFVTNFPARGWLADQKLRERRDDLIFLNLTGDRHGASALDYTVNSQIGLPYLTGPVKCDEPI</sequence>
<dbReference type="GO" id="GO:0003824">
    <property type="term" value="F:catalytic activity"/>
    <property type="evidence" value="ECO:0007669"/>
    <property type="project" value="InterPro"/>
</dbReference>
<evidence type="ECO:0000313" key="1">
    <source>
        <dbReference type="EMBL" id="SVE31332.1"/>
    </source>
</evidence>
<dbReference type="PANTHER" id="PTHR48228:SF5">
    <property type="entry name" value="ALPHA-METHYLACYL-COA RACEMASE"/>
    <property type="match status" value="1"/>
</dbReference>
<dbReference type="Pfam" id="PF02515">
    <property type="entry name" value="CoA_transf_3"/>
    <property type="match status" value="1"/>
</dbReference>
<proteinExistence type="predicted"/>